<dbReference type="GO" id="GO:0030170">
    <property type="term" value="F:pyridoxal phosphate binding"/>
    <property type="evidence" value="ECO:0007669"/>
    <property type="project" value="UniProtKB-UniRule"/>
</dbReference>
<comment type="caution">
    <text evidence="14">The sequence shown here is derived from an EMBL/GenBank/DDBJ whole genome shotgun (WGS) entry which is preliminary data.</text>
</comment>
<dbReference type="Proteomes" id="UP000824150">
    <property type="component" value="Unassembled WGS sequence"/>
</dbReference>
<gene>
    <name evidence="11" type="primary">glyA</name>
    <name evidence="14" type="ORF">IAA31_05320</name>
</gene>
<feature type="site" description="Plays an important role in substrate specificity" evidence="11">
    <location>
        <position position="230"/>
    </location>
</feature>
<evidence type="ECO:0000256" key="3">
    <source>
        <dbReference type="ARBA" id="ARBA00004496"/>
    </source>
</evidence>
<dbReference type="EC" id="2.1.2.1" evidence="11"/>
<dbReference type="InterPro" id="IPR049943">
    <property type="entry name" value="Ser_HO-MeTrfase-like"/>
</dbReference>
<feature type="modified residue" description="N6-(pyridoxal phosphate)lysine" evidence="11 12">
    <location>
        <position position="231"/>
    </location>
</feature>
<sequence>MVSINKAKSIAEFDPELWEAIAAENQRQEDHIELIASENYASRCVMEAQGSQLTNKYAEGYPGKRYYGGCEYVDKVERLAIERACKLFHCDYANVQPHAGSQANAAAYMALCKPGDTILGLALSSGGHLTHGSPVNFSGKVYHAVSYEVDPAGELDYEEIRAKALECKPQVIVGGFSAYSGLVDWKRLREIADEVGAYLMVDMAHVAGLIAAGVYPSPIDYAHVVTSTTHKSLGGPRSGFILSNCHDEALYKRLNSAVFPGSQGGPLMHAIAAKAVVFKEALQPWFVEYQQQVLKNAQTMCKRIMERGYKVVSGGTHNHLFLMDFIGLEMTGKDAETALGKANITVNKNSVPGDTRSPFITSGIRLGTPACTRRGFKEAEVLELADIICDVLDNYQDEAVIAAAREKVVDLCARFPVYKD</sequence>
<reference evidence="14" key="1">
    <citation type="journal article" date="2021" name="PeerJ">
        <title>Extensive microbial diversity within the chicken gut microbiome revealed by metagenomics and culture.</title>
        <authorList>
            <person name="Gilroy R."/>
            <person name="Ravi A."/>
            <person name="Getino M."/>
            <person name="Pursley I."/>
            <person name="Horton D.L."/>
            <person name="Alikhan N.F."/>
            <person name="Baker D."/>
            <person name="Gharbi K."/>
            <person name="Hall N."/>
            <person name="Watson M."/>
            <person name="Adriaenssens E.M."/>
            <person name="Foster-Nyarko E."/>
            <person name="Jarju S."/>
            <person name="Secka A."/>
            <person name="Antonio M."/>
            <person name="Oren A."/>
            <person name="Chaudhuri R.R."/>
            <person name="La Ragione R."/>
            <person name="Hildebrand F."/>
            <person name="Pallen M.J."/>
        </authorList>
    </citation>
    <scope>NUCLEOTIDE SEQUENCE</scope>
    <source>
        <strain evidence="14">687</strain>
    </source>
</reference>
<comment type="pathway">
    <text evidence="11">Amino-acid biosynthesis; glycine biosynthesis; glycine from L-serine: step 1/1.</text>
</comment>
<dbReference type="FunFam" id="3.90.1150.10:FF:000003">
    <property type="entry name" value="Serine hydroxymethyltransferase"/>
    <property type="match status" value="1"/>
</dbReference>
<comment type="catalytic activity">
    <reaction evidence="1 11">
        <text>(6R)-5,10-methylene-5,6,7,8-tetrahydrofolate + glycine + H2O = (6S)-5,6,7,8-tetrahydrofolate + L-serine</text>
        <dbReference type="Rhea" id="RHEA:15481"/>
        <dbReference type="ChEBI" id="CHEBI:15377"/>
        <dbReference type="ChEBI" id="CHEBI:15636"/>
        <dbReference type="ChEBI" id="CHEBI:33384"/>
        <dbReference type="ChEBI" id="CHEBI:57305"/>
        <dbReference type="ChEBI" id="CHEBI:57453"/>
        <dbReference type="EC" id="2.1.2.1"/>
    </reaction>
</comment>
<keyword evidence="9 11" id="KW-0808">Transferase</keyword>
<comment type="pathway">
    <text evidence="11">One-carbon metabolism; tetrahydrofolate interconversion.</text>
</comment>
<feature type="binding site" evidence="11">
    <location>
        <begin position="357"/>
        <end position="359"/>
    </location>
    <ligand>
        <name>(6S)-5,6,7,8-tetrahydrofolate</name>
        <dbReference type="ChEBI" id="CHEBI:57453"/>
    </ligand>
</feature>
<dbReference type="GO" id="GO:0004372">
    <property type="term" value="F:glycine hydroxymethyltransferase activity"/>
    <property type="evidence" value="ECO:0007669"/>
    <property type="project" value="UniProtKB-UniRule"/>
</dbReference>
<dbReference type="GO" id="GO:0035999">
    <property type="term" value="P:tetrahydrofolate interconversion"/>
    <property type="evidence" value="ECO:0007669"/>
    <property type="project" value="UniProtKB-UniRule"/>
</dbReference>
<evidence type="ECO:0000256" key="5">
    <source>
        <dbReference type="ARBA" id="ARBA00011738"/>
    </source>
</evidence>
<evidence type="ECO:0000256" key="9">
    <source>
        <dbReference type="ARBA" id="ARBA00022679"/>
    </source>
</evidence>
<name>A0A9E2KNW3_9GAMM</name>
<evidence type="ECO:0000256" key="6">
    <source>
        <dbReference type="ARBA" id="ARBA00022490"/>
    </source>
</evidence>
<feature type="binding site" evidence="11">
    <location>
        <begin position="127"/>
        <end position="129"/>
    </location>
    <ligand>
        <name>(6S)-5,6,7,8-tetrahydrofolate</name>
        <dbReference type="ChEBI" id="CHEBI:57453"/>
    </ligand>
</feature>
<comment type="cofactor">
    <cofactor evidence="2 11 12">
        <name>pyridoxal 5'-phosphate</name>
        <dbReference type="ChEBI" id="CHEBI:597326"/>
    </cofactor>
</comment>
<dbReference type="InterPro" id="IPR015422">
    <property type="entry name" value="PyrdxlP-dep_Trfase_small"/>
</dbReference>
<organism evidence="14 15">
    <name type="scientific">Candidatus Anaerobiospirillum merdipullorum</name>
    <dbReference type="NCBI Taxonomy" id="2838450"/>
    <lineage>
        <taxon>Bacteria</taxon>
        <taxon>Pseudomonadati</taxon>
        <taxon>Pseudomonadota</taxon>
        <taxon>Gammaproteobacteria</taxon>
        <taxon>Aeromonadales</taxon>
        <taxon>Succinivibrionaceae</taxon>
        <taxon>Anaerobiospirillum</taxon>
    </lineage>
</organism>
<evidence type="ECO:0000256" key="10">
    <source>
        <dbReference type="ARBA" id="ARBA00022898"/>
    </source>
</evidence>
<dbReference type="PANTHER" id="PTHR11680">
    <property type="entry name" value="SERINE HYDROXYMETHYLTRANSFERASE"/>
    <property type="match status" value="1"/>
</dbReference>
<evidence type="ECO:0000256" key="7">
    <source>
        <dbReference type="ARBA" id="ARBA00022563"/>
    </source>
</evidence>
<dbReference type="GO" id="GO:0005829">
    <property type="term" value="C:cytosol"/>
    <property type="evidence" value="ECO:0007669"/>
    <property type="project" value="TreeGrafter"/>
</dbReference>
<keyword evidence="6 11" id="KW-0963">Cytoplasm</keyword>
<dbReference type="InterPro" id="IPR019798">
    <property type="entry name" value="Ser_HO-MeTrfase_PLP_BS"/>
</dbReference>
<feature type="binding site" evidence="11">
    <location>
        <position position="248"/>
    </location>
    <ligand>
        <name>(6S)-5,6,7,8-tetrahydrofolate</name>
        <dbReference type="ChEBI" id="CHEBI:57453"/>
    </ligand>
</feature>
<keyword evidence="10 11" id="KW-0663">Pyridoxal phosphate</keyword>
<dbReference type="SUPFAM" id="SSF53383">
    <property type="entry name" value="PLP-dependent transferases"/>
    <property type="match status" value="1"/>
</dbReference>
<dbReference type="PROSITE" id="PS00096">
    <property type="entry name" value="SHMT"/>
    <property type="match status" value="1"/>
</dbReference>
<protein>
    <recommendedName>
        <fullName evidence="11">Serine hydroxymethyltransferase</fullName>
        <shortName evidence="11">SHMT</shortName>
        <shortName evidence="11">Serine methylase</shortName>
        <ecNumber evidence="11">2.1.2.1</ecNumber>
    </recommendedName>
</protein>
<evidence type="ECO:0000256" key="12">
    <source>
        <dbReference type="PIRSR" id="PIRSR000412-50"/>
    </source>
</evidence>
<evidence type="ECO:0000256" key="2">
    <source>
        <dbReference type="ARBA" id="ARBA00001933"/>
    </source>
</evidence>
<evidence type="ECO:0000313" key="15">
    <source>
        <dbReference type="Proteomes" id="UP000824150"/>
    </source>
</evidence>
<evidence type="ECO:0000256" key="4">
    <source>
        <dbReference type="ARBA" id="ARBA00006376"/>
    </source>
</evidence>
<dbReference type="AlphaFoldDB" id="A0A9E2KNW3"/>
<evidence type="ECO:0000256" key="1">
    <source>
        <dbReference type="ARBA" id="ARBA00001528"/>
    </source>
</evidence>
<reference evidence="14" key="2">
    <citation type="submission" date="2021-04" db="EMBL/GenBank/DDBJ databases">
        <authorList>
            <person name="Gilroy R."/>
        </authorList>
    </citation>
    <scope>NUCLEOTIDE SEQUENCE</scope>
    <source>
        <strain evidence="14">687</strain>
    </source>
</reference>
<dbReference type="InterPro" id="IPR001085">
    <property type="entry name" value="Ser_HO-MeTrfase"/>
</dbReference>
<accession>A0A9E2KNW3</accession>
<proteinExistence type="inferred from homology"/>
<keyword evidence="8 11" id="KW-0028">Amino-acid biosynthesis</keyword>
<evidence type="ECO:0000256" key="11">
    <source>
        <dbReference type="HAMAP-Rule" id="MF_00051"/>
    </source>
</evidence>
<dbReference type="FunFam" id="3.40.640.10:FF:000001">
    <property type="entry name" value="Serine hydroxymethyltransferase"/>
    <property type="match status" value="1"/>
</dbReference>
<dbReference type="InterPro" id="IPR015421">
    <property type="entry name" value="PyrdxlP-dep_Trfase_major"/>
</dbReference>
<dbReference type="Pfam" id="PF00464">
    <property type="entry name" value="SHMT"/>
    <property type="match status" value="1"/>
</dbReference>
<dbReference type="GO" id="GO:0019264">
    <property type="term" value="P:glycine biosynthetic process from serine"/>
    <property type="evidence" value="ECO:0007669"/>
    <property type="project" value="UniProtKB-UniRule"/>
</dbReference>
<evidence type="ECO:0000313" key="14">
    <source>
        <dbReference type="EMBL" id="MBU3826891.1"/>
    </source>
</evidence>
<dbReference type="NCBIfam" id="NF000586">
    <property type="entry name" value="PRK00011.1"/>
    <property type="match status" value="1"/>
</dbReference>
<keyword evidence="7 11" id="KW-0554">One-carbon metabolism</keyword>
<dbReference type="InterPro" id="IPR015424">
    <property type="entry name" value="PyrdxlP-dep_Trfase"/>
</dbReference>
<feature type="binding site" evidence="11">
    <location>
        <position position="123"/>
    </location>
    <ligand>
        <name>(6S)-5,6,7,8-tetrahydrofolate</name>
        <dbReference type="ChEBI" id="CHEBI:57453"/>
    </ligand>
</feature>
<comment type="function">
    <text evidence="11">Catalyzes the reversible interconversion of serine and glycine with tetrahydrofolate (THF) serving as the one-carbon carrier. This reaction serves as the major source of one-carbon groups required for the biosynthesis of purines, thymidylate, methionine, and other important biomolecules. Also exhibits THF-independent aldolase activity toward beta-hydroxyamino acids, producing glycine and aldehydes, via a retro-aldol mechanism.</text>
</comment>
<evidence type="ECO:0000256" key="8">
    <source>
        <dbReference type="ARBA" id="ARBA00022605"/>
    </source>
</evidence>
<dbReference type="CDD" id="cd00378">
    <property type="entry name" value="SHMT"/>
    <property type="match status" value="1"/>
</dbReference>
<comment type="similarity">
    <text evidence="4 11">Belongs to the SHMT family.</text>
</comment>
<comment type="subunit">
    <text evidence="5 11">Homodimer.</text>
</comment>
<dbReference type="PIRSF" id="PIRSF000412">
    <property type="entry name" value="SHMT"/>
    <property type="match status" value="1"/>
</dbReference>
<dbReference type="PANTHER" id="PTHR11680:SF50">
    <property type="entry name" value="SERINE HYDROXYMETHYLTRANSFERASE"/>
    <property type="match status" value="1"/>
</dbReference>
<dbReference type="Gene3D" id="3.90.1150.10">
    <property type="entry name" value="Aspartate Aminotransferase, domain 1"/>
    <property type="match status" value="1"/>
</dbReference>
<dbReference type="EMBL" id="JAHLFG010000059">
    <property type="protein sequence ID" value="MBU3826891.1"/>
    <property type="molecule type" value="Genomic_DNA"/>
</dbReference>
<dbReference type="Gene3D" id="3.40.640.10">
    <property type="entry name" value="Type I PLP-dependent aspartate aminotransferase-like (Major domain)"/>
    <property type="match status" value="1"/>
</dbReference>
<evidence type="ECO:0000259" key="13">
    <source>
        <dbReference type="Pfam" id="PF00464"/>
    </source>
</evidence>
<dbReference type="InterPro" id="IPR039429">
    <property type="entry name" value="SHMT-like_dom"/>
</dbReference>
<feature type="domain" description="Serine hydroxymethyltransferase-like" evidence="13">
    <location>
        <begin position="11"/>
        <end position="388"/>
    </location>
</feature>
<comment type="subcellular location">
    <subcellularLocation>
        <location evidence="3 11">Cytoplasm</location>
    </subcellularLocation>
</comment>
<dbReference type="HAMAP" id="MF_00051">
    <property type="entry name" value="SHMT"/>
    <property type="match status" value="1"/>
</dbReference>